<keyword evidence="5 7" id="KW-1133">Transmembrane helix</keyword>
<evidence type="ECO:0000256" key="7">
    <source>
        <dbReference type="RuleBase" id="RU363032"/>
    </source>
</evidence>
<feature type="transmembrane region" description="Helical" evidence="7">
    <location>
        <begin position="105"/>
        <end position="126"/>
    </location>
</feature>
<dbReference type="PANTHER" id="PTHR30183:SF3">
    <property type="entry name" value="MOLYBDENUM TRANSPORT SYSTEM PERMEASE PROTEIN MODB"/>
    <property type="match status" value="1"/>
</dbReference>
<dbReference type="InterPro" id="IPR000515">
    <property type="entry name" value="MetI-like"/>
</dbReference>
<evidence type="ECO:0000256" key="3">
    <source>
        <dbReference type="ARBA" id="ARBA00022475"/>
    </source>
</evidence>
<keyword evidence="2 7" id="KW-0813">Transport</keyword>
<evidence type="ECO:0000313" key="9">
    <source>
        <dbReference type="EMBL" id="SES07846.1"/>
    </source>
</evidence>
<dbReference type="CDD" id="cd06261">
    <property type="entry name" value="TM_PBP2"/>
    <property type="match status" value="1"/>
</dbReference>
<dbReference type="STRING" id="1464123.SAMN05444126_11410"/>
<reference evidence="10" key="1">
    <citation type="submission" date="2016-10" db="EMBL/GenBank/DDBJ databases">
        <authorList>
            <person name="de Groot N.N."/>
        </authorList>
    </citation>
    <scope>NUCLEOTIDE SEQUENCE [LARGE SCALE GENOMIC DNA]</scope>
    <source>
        <strain evidence="10">10nlg</strain>
    </source>
</reference>
<keyword evidence="3" id="KW-1003">Cell membrane</keyword>
<proteinExistence type="inferred from homology"/>
<dbReference type="AlphaFoldDB" id="A0A1H9UEH2"/>
<gene>
    <name evidence="9" type="ORF">SAMN05444126_11410</name>
</gene>
<feature type="transmembrane region" description="Helical" evidence="7">
    <location>
        <begin position="166"/>
        <end position="189"/>
    </location>
</feature>
<feature type="transmembrane region" description="Helical" evidence="7">
    <location>
        <begin position="52"/>
        <end position="75"/>
    </location>
</feature>
<dbReference type="Proteomes" id="UP000199318">
    <property type="component" value="Unassembled WGS sequence"/>
</dbReference>
<evidence type="ECO:0000313" key="10">
    <source>
        <dbReference type="Proteomes" id="UP000199318"/>
    </source>
</evidence>
<sequence length="247" mass="28648">MFASYQELLLDSPFWESVSISIWVAFSSTVISLVIGIFLTRRLVRLFQRDDWKFAAWFPMLLPHFVAAYIIYLLFAPSGWFSSLAAQIGWIETMSQFPVLVNDPLYTGVILTYVFKEIPFVILMMLPVYQEMDLRYEDVSKTLGGSDWTVFKTVEVPWVMPVSLEVFLILFVFVLGAFEVPALLGVTYPKMLPVLAYEWFYQAAWANRPLAQAMMVLLSAVSLLAAFLILRFTYKWRSHWAMRREDV</sequence>
<feature type="transmembrane region" description="Helical" evidence="7">
    <location>
        <begin position="209"/>
        <end position="234"/>
    </location>
</feature>
<comment type="similarity">
    <text evidence="7">Belongs to the binding-protein-dependent transport system permease family.</text>
</comment>
<keyword evidence="10" id="KW-1185">Reference proteome</keyword>
<feature type="domain" description="ABC transmembrane type-1" evidence="8">
    <location>
        <begin position="18"/>
        <end position="229"/>
    </location>
</feature>
<dbReference type="EMBL" id="FOGV01000014">
    <property type="protein sequence ID" value="SES07846.1"/>
    <property type="molecule type" value="Genomic_DNA"/>
</dbReference>
<comment type="subcellular location">
    <subcellularLocation>
        <location evidence="1 7">Cell membrane</location>
        <topology evidence="1 7">Multi-pass membrane protein</topology>
    </subcellularLocation>
</comment>
<evidence type="ECO:0000256" key="1">
    <source>
        <dbReference type="ARBA" id="ARBA00004651"/>
    </source>
</evidence>
<evidence type="ECO:0000256" key="2">
    <source>
        <dbReference type="ARBA" id="ARBA00022448"/>
    </source>
</evidence>
<dbReference type="InterPro" id="IPR035906">
    <property type="entry name" value="MetI-like_sf"/>
</dbReference>
<comment type="caution">
    <text evidence="9">The sequence shown here is derived from an EMBL/GenBank/DDBJ whole genome shotgun (WGS) entry which is preliminary data.</text>
</comment>
<name>A0A1H9UEH2_9BACI</name>
<dbReference type="Gene3D" id="1.10.3720.10">
    <property type="entry name" value="MetI-like"/>
    <property type="match status" value="1"/>
</dbReference>
<organism evidence="9 10">
    <name type="scientific">Salisediminibacterium halotolerans</name>
    <dbReference type="NCBI Taxonomy" id="517425"/>
    <lineage>
        <taxon>Bacteria</taxon>
        <taxon>Bacillati</taxon>
        <taxon>Bacillota</taxon>
        <taxon>Bacilli</taxon>
        <taxon>Bacillales</taxon>
        <taxon>Bacillaceae</taxon>
        <taxon>Salisediminibacterium</taxon>
    </lineage>
</organism>
<feature type="transmembrane region" description="Helical" evidence="7">
    <location>
        <begin position="20"/>
        <end position="40"/>
    </location>
</feature>
<evidence type="ECO:0000256" key="6">
    <source>
        <dbReference type="ARBA" id="ARBA00023136"/>
    </source>
</evidence>
<accession>A0A1H9UEH2</accession>
<evidence type="ECO:0000259" key="8">
    <source>
        <dbReference type="PROSITE" id="PS50928"/>
    </source>
</evidence>
<evidence type="ECO:0000256" key="5">
    <source>
        <dbReference type="ARBA" id="ARBA00022989"/>
    </source>
</evidence>
<evidence type="ECO:0000256" key="4">
    <source>
        <dbReference type="ARBA" id="ARBA00022692"/>
    </source>
</evidence>
<keyword evidence="4 7" id="KW-0812">Transmembrane</keyword>
<dbReference type="GO" id="GO:0055085">
    <property type="term" value="P:transmembrane transport"/>
    <property type="evidence" value="ECO:0007669"/>
    <property type="project" value="InterPro"/>
</dbReference>
<keyword evidence="6 7" id="KW-0472">Membrane</keyword>
<dbReference type="GO" id="GO:0005886">
    <property type="term" value="C:plasma membrane"/>
    <property type="evidence" value="ECO:0007669"/>
    <property type="project" value="UniProtKB-SubCell"/>
</dbReference>
<dbReference type="PANTHER" id="PTHR30183">
    <property type="entry name" value="MOLYBDENUM TRANSPORT SYSTEM PERMEASE PROTEIN MODB"/>
    <property type="match status" value="1"/>
</dbReference>
<dbReference type="SUPFAM" id="SSF161098">
    <property type="entry name" value="MetI-like"/>
    <property type="match status" value="1"/>
</dbReference>
<dbReference type="PROSITE" id="PS50928">
    <property type="entry name" value="ABC_TM1"/>
    <property type="match status" value="1"/>
</dbReference>
<dbReference type="Pfam" id="PF00528">
    <property type="entry name" value="BPD_transp_1"/>
    <property type="match status" value="1"/>
</dbReference>
<protein>
    <submittedName>
        <fullName evidence="9">Spermidine/putrescine transport system permease protein</fullName>
    </submittedName>
</protein>